<accession>A0A3P1SLV6</accession>
<evidence type="ECO:0000313" key="2">
    <source>
        <dbReference type="EMBL" id="RRC97695.1"/>
    </source>
</evidence>
<keyword evidence="1" id="KW-0812">Transmembrane</keyword>
<feature type="transmembrane region" description="Helical" evidence="1">
    <location>
        <begin position="128"/>
        <end position="148"/>
    </location>
</feature>
<keyword evidence="1" id="KW-1133">Transmembrane helix</keyword>
<dbReference type="EMBL" id="RQXV01000010">
    <property type="protein sequence ID" value="RRC97695.1"/>
    <property type="molecule type" value="Genomic_DNA"/>
</dbReference>
<evidence type="ECO:0000313" key="3">
    <source>
        <dbReference type="Proteomes" id="UP000267535"/>
    </source>
</evidence>
<name>A0A3P1SLV6_9GAMM</name>
<gene>
    <name evidence="2" type="ORF">EHS89_16065</name>
</gene>
<keyword evidence="3" id="KW-1185">Reference proteome</keyword>
<sequence>MNTPQYNVQGQLIEFSEDDVRPDGTLVIDVVRDIYRPTQNWLARSENMVIPDIVTAEGGQVLAGGIRLPVTVIISSWRIRPPNNCTNIELRGNIITEDGTSAFVQTESGHDVSVYEATKRLKGGLTKWNIISLILLAIAEVIVCAWIINDPKEYEPYTAFCLVLVTFIQIASQSRHKEA</sequence>
<dbReference type="AlphaFoldDB" id="A0A3P1SLV6"/>
<comment type="caution">
    <text evidence="2">The sequence shown here is derived from an EMBL/GenBank/DDBJ whole genome shotgun (WGS) entry which is preliminary data.</text>
</comment>
<dbReference type="Proteomes" id="UP000267535">
    <property type="component" value="Unassembled WGS sequence"/>
</dbReference>
<evidence type="ECO:0000256" key="1">
    <source>
        <dbReference type="SAM" id="Phobius"/>
    </source>
</evidence>
<protein>
    <submittedName>
        <fullName evidence="2">Uncharacterized protein</fullName>
    </submittedName>
</protein>
<proteinExistence type="predicted"/>
<keyword evidence="1" id="KW-0472">Membrane</keyword>
<organism evidence="2 3">
    <name type="scientific">Amphritea balenae</name>
    <dbReference type="NCBI Taxonomy" id="452629"/>
    <lineage>
        <taxon>Bacteria</taxon>
        <taxon>Pseudomonadati</taxon>
        <taxon>Pseudomonadota</taxon>
        <taxon>Gammaproteobacteria</taxon>
        <taxon>Oceanospirillales</taxon>
        <taxon>Oceanospirillaceae</taxon>
        <taxon>Amphritea</taxon>
    </lineage>
</organism>
<dbReference type="RefSeq" id="WP_124927193.1">
    <property type="nucleotide sequence ID" value="NZ_RQXV01000010.1"/>
</dbReference>
<reference evidence="2 3" key="1">
    <citation type="submission" date="2018-11" db="EMBL/GenBank/DDBJ databases">
        <title>The draft genome sequence of Amphritea balenae JAMM 1525T.</title>
        <authorList>
            <person name="Fang Z."/>
            <person name="Zhang Y."/>
            <person name="Han X."/>
        </authorList>
    </citation>
    <scope>NUCLEOTIDE SEQUENCE [LARGE SCALE GENOMIC DNA]</scope>
    <source>
        <strain evidence="2 3">JAMM 1525</strain>
    </source>
</reference>